<keyword evidence="3" id="KW-1185">Reference proteome</keyword>
<accession>A0ABU6V2C6</accession>
<feature type="compositionally biased region" description="Pro residues" evidence="1">
    <location>
        <begin position="38"/>
        <end position="58"/>
    </location>
</feature>
<evidence type="ECO:0000313" key="2">
    <source>
        <dbReference type="EMBL" id="MED6166640.1"/>
    </source>
</evidence>
<feature type="region of interest" description="Disordered" evidence="1">
    <location>
        <begin position="1"/>
        <end position="134"/>
    </location>
</feature>
<gene>
    <name evidence="2" type="ORF">PIB30_111270</name>
</gene>
<feature type="compositionally biased region" description="Polar residues" evidence="1">
    <location>
        <begin position="125"/>
        <end position="134"/>
    </location>
</feature>
<comment type="caution">
    <text evidence="2">The sequence shown here is derived from an EMBL/GenBank/DDBJ whole genome shotgun (WGS) entry which is preliminary data.</text>
</comment>
<dbReference type="EMBL" id="JASCZI010127772">
    <property type="protein sequence ID" value="MED6166640.1"/>
    <property type="molecule type" value="Genomic_DNA"/>
</dbReference>
<protein>
    <submittedName>
        <fullName evidence="2">Uncharacterized protein</fullName>
    </submittedName>
</protein>
<evidence type="ECO:0000313" key="3">
    <source>
        <dbReference type="Proteomes" id="UP001341840"/>
    </source>
</evidence>
<organism evidence="2 3">
    <name type="scientific">Stylosanthes scabra</name>
    <dbReference type="NCBI Taxonomy" id="79078"/>
    <lineage>
        <taxon>Eukaryota</taxon>
        <taxon>Viridiplantae</taxon>
        <taxon>Streptophyta</taxon>
        <taxon>Embryophyta</taxon>
        <taxon>Tracheophyta</taxon>
        <taxon>Spermatophyta</taxon>
        <taxon>Magnoliopsida</taxon>
        <taxon>eudicotyledons</taxon>
        <taxon>Gunneridae</taxon>
        <taxon>Pentapetalae</taxon>
        <taxon>rosids</taxon>
        <taxon>fabids</taxon>
        <taxon>Fabales</taxon>
        <taxon>Fabaceae</taxon>
        <taxon>Papilionoideae</taxon>
        <taxon>50 kb inversion clade</taxon>
        <taxon>dalbergioids sensu lato</taxon>
        <taxon>Dalbergieae</taxon>
        <taxon>Pterocarpus clade</taxon>
        <taxon>Stylosanthes</taxon>
    </lineage>
</organism>
<sequence>MPKKPYFPPVSQEEIPLSQSAPQTMEHGEGSGQQSQPQPHPQPQPQPHPQPQPQPQPRPILMMPTPCLPESAPPSFRPKQRIFRPPTCALDMPNPAGSSTDALSAETVAASAGRTSSRLLKHAAGQNSDPPKKN</sequence>
<dbReference type="Proteomes" id="UP001341840">
    <property type="component" value="Unassembled WGS sequence"/>
</dbReference>
<name>A0ABU6V2C6_9FABA</name>
<proteinExistence type="predicted"/>
<evidence type="ECO:0000256" key="1">
    <source>
        <dbReference type="SAM" id="MobiDB-lite"/>
    </source>
</evidence>
<reference evidence="2 3" key="1">
    <citation type="journal article" date="2023" name="Plants (Basel)">
        <title>Bridging the Gap: Combining Genomics and Transcriptomics Approaches to Understand Stylosanthes scabra, an Orphan Legume from the Brazilian Caatinga.</title>
        <authorList>
            <person name="Ferreira-Neto J.R.C."/>
            <person name="da Silva M.D."/>
            <person name="Binneck E."/>
            <person name="de Melo N.F."/>
            <person name="da Silva R.H."/>
            <person name="de Melo A.L.T.M."/>
            <person name="Pandolfi V."/>
            <person name="Bustamante F.O."/>
            <person name="Brasileiro-Vidal A.C."/>
            <person name="Benko-Iseppon A.M."/>
        </authorList>
    </citation>
    <scope>NUCLEOTIDE SEQUENCE [LARGE SCALE GENOMIC DNA]</scope>
    <source>
        <tissue evidence="2">Leaves</tissue>
    </source>
</reference>